<organism evidence="1 2">
    <name type="scientific">Rhizobium fredii</name>
    <name type="common">Sinorhizobium fredii</name>
    <dbReference type="NCBI Taxonomy" id="380"/>
    <lineage>
        <taxon>Bacteria</taxon>
        <taxon>Pseudomonadati</taxon>
        <taxon>Pseudomonadota</taxon>
        <taxon>Alphaproteobacteria</taxon>
        <taxon>Hyphomicrobiales</taxon>
        <taxon>Rhizobiaceae</taxon>
        <taxon>Sinorhizobium/Ensifer group</taxon>
        <taxon>Sinorhizobium</taxon>
    </lineage>
</organism>
<dbReference type="RefSeq" id="WP_060563811.1">
    <property type="nucleotide sequence ID" value="NZ_BJNI01000062.1"/>
</dbReference>
<reference evidence="1 2" key="1">
    <citation type="journal article" date="2013" name="Genome Biol.">
        <title>Comparative genomics of the core and accessory genomes of 48 Sinorhizobium strains comprising five genospecies.</title>
        <authorList>
            <person name="Sugawara M."/>
            <person name="Epstein B."/>
            <person name="Badgley B.D."/>
            <person name="Unno T."/>
            <person name="Xu L."/>
            <person name="Reese J."/>
            <person name="Gyaneshwar P."/>
            <person name="Denny R."/>
            <person name="Mudge J."/>
            <person name="Bharti A.K."/>
            <person name="Farmer A.D."/>
            <person name="May G.D."/>
            <person name="Woodward J.E."/>
            <person name="Medigue C."/>
            <person name="Vallenet D."/>
            <person name="Lajus A."/>
            <person name="Rouy Z."/>
            <person name="Martinez-Vaz B."/>
            <person name="Tiffin P."/>
            <person name="Young N.D."/>
            <person name="Sadowsky M.J."/>
        </authorList>
    </citation>
    <scope>NUCLEOTIDE SEQUENCE [LARGE SCALE GENOMIC DNA]</scope>
    <source>
        <strain evidence="1 2">USDA205</strain>
    </source>
</reference>
<gene>
    <name evidence="1" type="ORF">GHK48_00180</name>
</gene>
<comment type="caution">
    <text evidence="1">The sequence shown here is derived from an EMBL/GenBank/DDBJ whole genome shotgun (WGS) entry which is preliminary data.</text>
</comment>
<proteinExistence type="predicted"/>
<dbReference type="Proteomes" id="UP000466694">
    <property type="component" value="Unassembled WGS sequence"/>
</dbReference>
<dbReference type="EMBL" id="WISZ01000004">
    <property type="protein sequence ID" value="MQX06794.1"/>
    <property type="molecule type" value="Genomic_DNA"/>
</dbReference>
<evidence type="ECO:0000313" key="1">
    <source>
        <dbReference type="EMBL" id="MQX06794.1"/>
    </source>
</evidence>
<protein>
    <submittedName>
        <fullName evidence="1">Uncharacterized protein</fullName>
    </submittedName>
</protein>
<accession>A0A844A145</accession>
<dbReference type="AlphaFoldDB" id="A0A844A145"/>
<sequence length="104" mass="11745">MTEHAPMPNGWFDLVTDLRLALMRDYPDVAVTAMTADRGWLHVRVDDSTLDPAARLRLDRILQGFVTQSLTTCMCCGSHNGRDRGERKQITCDICDEMKETCNA</sequence>
<evidence type="ECO:0000313" key="2">
    <source>
        <dbReference type="Proteomes" id="UP000466694"/>
    </source>
</evidence>
<name>A0A844A145_RHIFR</name>